<feature type="binding site" evidence="3">
    <location>
        <begin position="98"/>
        <end position="111"/>
    </location>
    <ligand>
        <name>acetyl-CoA</name>
        <dbReference type="ChEBI" id="CHEBI:57288"/>
    </ligand>
</feature>
<reference evidence="5" key="1">
    <citation type="submission" date="2019-03" db="EMBL/GenBank/DDBJ databases">
        <title>Long read genome sequence of the mycoparasitic Pythium oligandrum ATCC 38472 isolated from sugarbeet rhizosphere.</title>
        <authorList>
            <person name="Gaulin E."/>
        </authorList>
    </citation>
    <scope>NUCLEOTIDE SEQUENCE</scope>
    <source>
        <strain evidence="5">ATCC 38472_TT</strain>
    </source>
</reference>
<gene>
    <name evidence="5" type="ORF">Poli38472_007791</name>
</gene>
<dbReference type="InterPro" id="IPR038746">
    <property type="entry name" value="Atat"/>
</dbReference>
<dbReference type="CDD" id="cd04301">
    <property type="entry name" value="NAT_SF"/>
    <property type="match status" value="1"/>
</dbReference>
<comment type="similarity">
    <text evidence="3">Belongs to the acetyltransferase ATAT1 family.</text>
</comment>
<evidence type="ECO:0000256" key="3">
    <source>
        <dbReference type="HAMAP-Rule" id="MF_03130"/>
    </source>
</evidence>
<feature type="site" description="Crucial for catalytic activity" evidence="3">
    <location>
        <position position="35"/>
    </location>
</feature>
<dbReference type="HAMAP" id="MF_03130">
    <property type="entry name" value="mec17"/>
    <property type="match status" value="1"/>
</dbReference>
<dbReference type="GO" id="GO:0070507">
    <property type="term" value="P:regulation of microtubule cytoskeleton organization"/>
    <property type="evidence" value="ECO:0007669"/>
    <property type="project" value="UniProtKB-UniRule"/>
</dbReference>
<comment type="function">
    <text evidence="3">Specifically acetylates 'Lys-40' in alpha-tubulin on the lumenal side of microtubules. Promotes microtubule destabilization and accelerates microtubule dynamics; this activity may be independent of acetylation activity. Acetylates alpha-tubulin with a slow enzymatic rate, due to a catalytic site that is not optimized for acetyl transfer. Enters the microtubule through each end and diffuses quickly throughout the lumen of microtubules. Acetylates only long/old microtubules because of its slow acetylation rate since it does not have time to act on dynamically unstable microtubules before the enzyme is released.</text>
</comment>
<name>A0A8K1CRW4_PYTOL</name>
<evidence type="ECO:0000256" key="2">
    <source>
        <dbReference type="ARBA" id="ARBA00023315"/>
    </source>
</evidence>
<dbReference type="PANTHER" id="PTHR12327">
    <property type="entry name" value="ALPHA-TUBULIN N-ACETYLTRANSFERASE 1"/>
    <property type="match status" value="1"/>
</dbReference>
<dbReference type="PROSITE" id="PS51730">
    <property type="entry name" value="GNAT_ATAT"/>
    <property type="match status" value="1"/>
</dbReference>
<organism evidence="5 6">
    <name type="scientific">Pythium oligandrum</name>
    <name type="common">Mycoparasitic fungus</name>
    <dbReference type="NCBI Taxonomy" id="41045"/>
    <lineage>
        <taxon>Eukaryota</taxon>
        <taxon>Sar</taxon>
        <taxon>Stramenopiles</taxon>
        <taxon>Oomycota</taxon>
        <taxon>Peronosporomycetes</taxon>
        <taxon>Pythiales</taxon>
        <taxon>Pythiaceae</taxon>
        <taxon>Pythium</taxon>
    </lineage>
</organism>
<dbReference type="PANTHER" id="PTHR12327:SF0">
    <property type="entry name" value="ALPHA-TUBULIN N-ACETYLTRANSFERASE 1"/>
    <property type="match status" value="1"/>
</dbReference>
<evidence type="ECO:0000259" key="4">
    <source>
        <dbReference type="PROSITE" id="PS51730"/>
    </source>
</evidence>
<accession>A0A8K1CRW4</accession>
<dbReference type="EMBL" id="SPLM01000003">
    <property type="protein sequence ID" value="TMW68119.1"/>
    <property type="molecule type" value="Genomic_DNA"/>
</dbReference>
<dbReference type="Gene3D" id="3.40.630.30">
    <property type="match status" value="1"/>
</dbReference>
<dbReference type="Proteomes" id="UP000794436">
    <property type="component" value="Unassembled WGS sequence"/>
</dbReference>
<dbReference type="InterPro" id="IPR016181">
    <property type="entry name" value="Acyl_CoA_acyltransferase"/>
</dbReference>
<feature type="binding site" evidence="3">
    <location>
        <begin position="134"/>
        <end position="143"/>
    </location>
    <ligand>
        <name>acetyl-CoA</name>
        <dbReference type="ChEBI" id="CHEBI:57288"/>
    </ligand>
</feature>
<keyword evidence="2 3" id="KW-0012">Acyltransferase</keyword>
<dbReference type="GO" id="GO:0005874">
    <property type="term" value="C:microtubule"/>
    <property type="evidence" value="ECO:0007669"/>
    <property type="project" value="InterPro"/>
</dbReference>
<keyword evidence="1 3" id="KW-0808">Transferase</keyword>
<proteinExistence type="inferred from homology"/>
<sequence length="165" mass="18662">MECELLSIEDAATLLANEAFCAAVDEIGRLSAVAQALSHPITSTELFVKHAAAQQQRLYLALLHGKVVGFLKTGVKHLFYITRKGEYVEMDPLCVLDFYVHEDCQRHGIGLLLFQQLLQTTNESPSRFAYDRPSPKLIAFLKKHAQLVDFFPQPNNFVVFDAYFQ</sequence>
<evidence type="ECO:0000256" key="1">
    <source>
        <dbReference type="ARBA" id="ARBA00022679"/>
    </source>
</evidence>
<dbReference type="EC" id="2.3.1.108" evidence="3"/>
<evidence type="ECO:0000313" key="5">
    <source>
        <dbReference type="EMBL" id="TMW68119.1"/>
    </source>
</evidence>
<keyword evidence="6" id="KW-1185">Reference proteome</keyword>
<comment type="catalytic activity">
    <reaction evidence="3">
        <text>L-lysyl-[alpha-tubulin] + acetyl-CoA = N(6)-acetyl-L-lysyl-[alpha-tubulin] + CoA + H(+)</text>
        <dbReference type="Rhea" id="RHEA:15277"/>
        <dbReference type="Rhea" id="RHEA-COMP:11278"/>
        <dbReference type="Rhea" id="RHEA-COMP:11279"/>
        <dbReference type="ChEBI" id="CHEBI:15378"/>
        <dbReference type="ChEBI" id="CHEBI:29969"/>
        <dbReference type="ChEBI" id="CHEBI:57287"/>
        <dbReference type="ChEBI" id="CHEBI:57288"/>
        <dbReference type="ChEBI" id="CHEBI:61930"/>
        <dbReference type="EC" id="2.3.1.108"/>
    </reaction>
</comment>
<comment type="caution">
    <text evidence="5">The sequence shown here is derived from an EMBL/GenBank/DDBJ whole genome shotgun (WGS) entry which is preliminary data.</text>
</comment>
<evidence type="ECO:0000313" key="6">
    <source>
        <dbReference type="Proteomes" id="UP000794436"/>
    </source>
</evidence>
<dbReference type="InterPro" id="IPR007965">
    <property type="entry name" value="GNAT_ATAT"/>
</dbReference>
<dbReference type="SUPFAM" id="SSF55729">
    <property type="entry name" value="Acyl-CoA N-acyltransferases (Nat)"/>
    <property type="match status" value="1"/>
</dbReference>
<dbReference type="GO" id="GO:0019799">
    <property type="term" value="F:tubulin N-acetyltransferase activity"/>
    <property type="evidence" value="ECO:0007669"/>
    <property type="project" value="UniProtKB-UniRule"/>
</dbReference>
<protein>
    <recommendedName>
        <fullName evidence="3">Alpha-tubulin N-acetyltransferase</fullName>
        <shortName evidence="3">Alpha-TAT</shortName>
        <shortName evidence="3">TAT</shortName>
        <ecNumber evidence="3">2.3.1.108</ecNumber>
    </recommendedName>
    <alternativeName>
        <fullName evidence="3">Acetyltransferase mec-17 homolog</fullName>
    </alternativeName>
</protein>
<dbReference type="OrthoDB" id="447510at2759"/>
<dbReference type="Pfam" id="PF05301">
    <property type="entry name" value="Acetyltransf_16"/>
    <property type="match status" value="1"/>
</dbReference>
<feature type="domain" description="N-acetyltransferase" evidence="4">
    <location>
        <begin position="1"/>
        <end position="164"/>
    </location>
</feature>
<dbReference type="AlphaFoldDB" id="A0A8K1CRW4"/>